<keyword evidence="1" id="KW-0812">Transmembrane</keyword>
<accession>A0A090QU04</accession>
<dbReference type="AlphaFoldDB" id="A0A090QU04"/>
<feature type="transmembrane region" description="Helical" evidence="1">
    <location>
        <begin position="26"/>
        <end position="45"/>
    </location>
</feature>
<evidence type="ECO:0000313" key="2">
    <source>
        <dbReference type="EMBL" id="GAL06371.1"/>
    </source>
</evidence>
<dbReference type="eggNOG" id="COG3167">
    <property type="taxonomic scope" value="Bacteria"/>
</dbReference>
<gene>
    <name evidence="2" type="ORF">JCM19237_2462</name>
</gene>
<reference evidence="2 3" key="1">
    <citation type="journal article" date="2014" name="Genome Announc.">
        <title>Draft Genome Sequences of Two Vibrionaceae Species, Vibrio ponticus C121 and Photobacterium aphoticum C119, Isolated as Coral Reef Microbiota.</title>
        <authorList>
            <person name="Al-saari N."/>
            <person name="Meirelles P.M."/>
            <person name="Mino S."/>
            <person name="Suda W."/>
            <person name="Oshima K."/>
            <person name="Hattori M."/>
            <person name="Ohkuma M."/>
            <person name="Thompson F.L."/>
            <person name="Gomez-Gil B."/>
            <person name="Sawabe T."/>
            <person name="Sawabe T."/>
        </authorList>
    </citation>
    <scope>NUCLEOTIDE SEQUENCE [LARGE SCALE GENOMIC DNA]</scope>
    <source>
        <strain evidence="2 3">JCM 19237</strain>
    </source>
</reference>
<evidence type="ECO:0000256" key="1">
    <source>
        <dbReference type="SAM" id="Phobius"/>
    </source>
</evidence>
<keyword evidence="1" id="KW-0472">Membrane</keyword>
<protein>
    <submittedName>
        <fullName evidence="2">MSHA biogenesis protein MshJ</fullName>
    </submittedName>
</protein>
<name>A0A090QU04_9GAMM</name>
<organism evidence="2 3">
    <name type="scientific">Photobacterium aphoticum</name>
    <dbReference type="NCBI Taxonomy" id="754436"/>
    <lineage>
        <taxon>Bacteria</taxon>
        <taxon>Pseudomonadati</taxon>
        <taxon>Pseudomonadota</taxon>
        <taxon>Gammaproteobacteria</taxon>
        <taxon>Vibrionales</taxon>
        <taxon>Vibrionaceae</taxon>
        <taxon>Photobacterium</taxon>
    </lineage>
</organism>
<dbReference type="STRING" id="754436.JCM19237_2462"/>
<dbReference type="EMBL" id="BBMN01000011">
    <property type="protein sequence ID" value="GAL06371.1"/>
    <property type="molecule type" value="Genomic_DNA"/>
</dbReference>
<proteinExistence type="predicted"/>
<comment type="caution">
    <text evidence="2">The sequence shown here is derived from an EMBL/GenBank/DDBJ whole genome shotgun (WGS) entry which is preliminary data.</text>
</comment>
<sequence>MSRGQTLPRWQALCEKFAALTRREQWLIALTGWIGLLFIGVIGVIEPQFNALSQAEADLVTQRNAVVTNRNSLILLARQLAADPNADIDARITQLQQATQTLDSQLGDRIASLVTPTEMVALMEQVLLHSSRLTLEQLISLPPEKLPVGESQTHGYYIHPLKLTFRGRYFDVAAYLAALEALPVKYYWQSLHYQVEAYPWASVELVVYTLGESEDFIGG</sequence>
<keyword evidence="1" id="KW-1133">Transmembrane helix</keyword>
<dbReference type="Proteomes" id="UP000029227">
    <property type="component" value="Unassembled WGS sequence"/>
</dbReference>
<evidence type="ECO:0000313" key="3">
    <source>
        <dbReference type="Proteomes" id="UP000029227"/>
    </source>
</evidence>